<keyword evidence="5" id="KW-0808">Transferase</keyword>
<protein>
    <submittedName>
        <fullName evidence="5">Lipopolysaccharide/colanic/teichoic acid biosynthesis glycosyltransferase</fullName>
    </submittedName>
</protein>
<evidence type="ECO:0000256" key="3">
    <source>
        <dbReference type="SAM" id="Phobius"/>
    </source>
</evidence>
<dbReference type="EMBL" id="JACBZD010000001">
    <property type="protein sequence ID" value="NYI07472.1"/>
    <property type="molecule type" value="Genomic_DNA"/>
</dbReference>
<dbReference type="PANTHER" id="PTHR30576:SF8">
    <property type="entry name" value="UNDECAPRENYL-PHOSPHATE GALACTOSE PHOSPHOTRANSFERASE"/>
    <property type="match status" value="1"/>
</dbReference>
<gene>
    <name evidence="5" type="ORF">FHU37_004415</name>
</gene>
<sequence length="230" mass="25053">MRRGGDIVVAALAGIALAPLIVAVALLVRITMGGPVVFHQTRVGRYGRTFRIHKFRTMRDARHPGESDADRLTPLGRLLRASSIDELPQLWNVLRGEMAIVGPRPTLPEQVMHYTPRQRGRLLVRPGLTGWAQIRGRNALSWPERIELDLEYVRDRSLRLDLRIMLRTVGVLLRPVGITGAGGVNPGFPIPGTDRTTPAATVAPSAPVAPGAHEAARGRPAPEPTEPRAA</sequence>
<reference evidence="5 6" key="1">
    <citation type="submission" date="2020-07" db="EMBL/GenBank/DDBJ databases">
        <title>Sequencing the genomes of 1000 actinobacteria strains.</title>
        <authorList>
            <person name="Klenk H.-P."/>
        </authorList>
    </citation>
    <scope>NUCLEOTIDE SEQUENCE [LARGE SCALE GENOMIC DNA]</scope>
    <source>
        <strain evidence="5 6">DSM 42178</strain>
    </source>
</reference>
<comment type="similarity">
    <text evidence="1">Belongs to the bacterial sugar transferase family.</text>
</comment>
<feature type="compositionally biased region" description="Low complexity" evidence="2">
    <location>
        <begin position="196"/>
        <end position="213"/>
    </location>
</feature>
<evidence type="ECO:0000313" key="6">
    <source>
        <dbReference type="Proteomes" id="UP000567795"/>
    </source>
</evidence>
<dbReference type="PANTHER" id="PTHR30576">
    <property type="entry name" value="COLANIC BIOSYNTHESIS UDP-GLUCOSE LIPID CARRIER TRANSFERASE"/>
    <property type="match status" value="1"/>
</dbReference>
<organism evidence="5 6">
    <name type="scientific">Allostreptomyces psammosilenae</name>
    <dbReference type="NCBI Taxonomy" id="1892865"/>
    <lineage>
        <taxon>Bacteria</taxon>
        <taxon>Bacillati</taxon>
        <taxon>Actinomycetota</taxon>
        <taxon>Actinomycetes</taxon>
        <taxon>Kitasatosporales</taxon>
        <taxon>Streptomycetaceae</taxon>
        <taxon>Allostreptomyces</taxon>
    </lineage>
</organism>
<dbReference type="GO" id="GO:0016780">
    <property type="term" value="F:phosphotransferase activity, for other substituted phosphate groups"/>
    <property type="evidence" value="ECO:0007669"/>
    <property type="project" value="TreeGrafter"/>
</dbReference>
<dbReference type="Proteomes" id="UP000567795">
    <property type="component" value="Unassembled WGS sequence"/>
</dbReference>
<feature type="transmembrane region" description="Helical" evidence="3">
    <location>
        <begin position="7"/>
        <end position="28"/>
    </location>
</feature>
<dbReference type="Pfam" id="PF02397">
    <property type="entry name" value="Bac_transf"/>
    <property type="match status" value="1"/>
</dbReference>
<dbReference type="InterPro" id="IPR003362">
    <property type="entry name" value="Bact_transf"/>
</dbReference>
<proteinExistence type="inferred from homology"/>
<feature type="domain" description="Bacterial sugar transferase" evidence="4">
    <location>
        <begin position="3"/>
        <end position="173"/>
    </location>
</feature>
<feature type="region of interest" description="Disordered" evidence="2">
    <location>
        <begin position="190"/>
        <end position="230"/>
    </location>
</feature>
<comment type="caution">
    <text evidence="5">The sequence shown here is derived from an EMBL/GenBank/DDBJ whole genome shotgun (WGS) entry which is preliminary data.</text>
</comment>
<evidence type="ECO:0000259" key="4">
    <source>
        <dbReference type="Pfam" id="PF02397"/>
    </source>
</evidence>
<name>A0A853AAS4_9ACTN</name>
<keyword evidence="6" id="KW-1185">Reference proteome</keyword>
<keyword evidence="3" id="KW-1133">Transmembrane helix</keyword>
<evidence type="ECO:0000256" key="1">
    <source>
        <dbReference type="ARBA" id="ARBA00006464"/>
    </source>
</evidence>
<evidence type="ECO:0000256" key="2">
    <source>
        <dbReference type="SAM" id="MobiDB-lite"/>
    </source>
</evidence>
<keyword evidence="3" id="KW-0472">Membrane</keyword>
<accession>A0A853AAS4</accession>
<dbReference type="RefSeq" id="WP_179815879.1">
    <property type="nucleotide sequence ID" value="NZ_JACBZD010000001.1"/>
</dbReference>
<keyword evidence="3" id="KW-0812">Transmembrane</keyword>
<dbReference type="AlphaFoldDB" id="A0A853AAS4"/>
<evidence type="ECO:0000313" key="5">
    <source>
        <dbReference type="EMBL" id="NYI07472.1"/>
    </source>
</evidence>